<feature type="domain" description="Beta-xylosidase C-terminal Concanavalin A-like" evidence="6">
    <location>
        <begin position="383"/>
        <end position="571"/>
    </location>
</feature>
<name>A0ABY2UE27_9GAMM</name>
<dbReference type="InterPro" id="IPR041542">
    <property type="entry name" value="GH43_C2"/>
</dbReference>
<feature type="signal peptide" evidence="5">
    <location>
        <begin position="1"/>
        <end position="27"/>
    </location>
</feature>
<evidence type="ECO:0000256" key="4">
    <source>
        <dbReference type="RuleBase" id="RU361187"/>
    </source>
</evidence>
<gene>
    <name evidence="7" type="ORF">FDY93_16075</name>
</gene>
<dbReference type="Gene3D" id="2.60.120.200">
    <property type="match status" value="1"/>
</dbReference>
<keyword evidence="8" id="KW-1185">Reference proteome</keyword>
<proteinExistence type="inferred from homology"/>
<evidence type="ECO:0000256" key="5">
    <source>
        <dbReference type="SAM" id="SignalP"/>
    </source>
</evidence>
<dbReference type="Gene3D" id="2.115.10.20">
    <property type="entry name" value="Glycosyl hydrolase domain, family 43"/>
    <property type="match status" value="1"/>
</dbReference>
<dbReference type="Proteomes" id="UP000306791">
    <property type="component" value="Unassembled WGS sequence"/>
</dbReference>
<dbReference type="CDD" id="cd18617">
    <property type="entry name" value="GH43_XynB-like"/>
    <property type="match status" value="1"/>
</dbReference>
<dbReference type="Pfam" id="PF17851">
    <property type="entry name" value="GH43_C2"/>
    <property type="match status" value="1"/>
</dbReference>
<dbReference type="SUPFAM" id="SSF75005">
    <property type="entry name" value="Arabinanase/levansucrase/invertase"/>
    <property type="match status" value="1"/>
</dbReference>
<comment type="caution">
    <text evidence="7">The sequence shown here is derived from an EMBL/GenBank/DDBJ whole genome shotgun (WGS) entry which is preliminary data.</text>
</comment>
<comment type="similarity">
    <text evidence="1 4">Belongs to the glycosyl hydrolase 43 family.</text>
</comment>
<dbReference type="EMBL" id="VANI01000018">
    <property type="protein sequence ID" value="TLM75213.1"/>
    <property type="molecule type" value="Genomic_DNA"/>
</dbReference>
<keyword evidence="2 4" id="KW-0378">Hydrolase</keyword>
<dbReference type="SUPFAM" id="SSF49899">
    <property type="entry name" value="Concanavalin A-like lectins/glucanases"/>
    <property type="match status" value="1"/>
</dbReference>
<evidence type="ECO:0000259" key="6">
    <source>
        <dbReference type="Pfam" id="PF17851"/>
    </source>
</evidence>
<reference evidence="7 8" key="1">
    <citation type="submission" date="2019-05" db="EMBL/GenBank/DDBJ databases">
        <title>Microbulbifer harenosus sp. nov., an alginate-degrading bacterium isolated from coastal sand.</title>
        <authorList>
            <person name="Huang H."/>
            <person name="Mo K."/>
            <person name="Bao S."/>
        </authorList>
    </citation>
    <scope>NUCLEOTIDE SEQUENCE [LARGE SCALE GENOMIC DNA]</scope>
    <source>
        <strain evidence="7 8">HB161719</strain>
    </source>
</reference>
<keyword evidence="5" id="KW-0732">Signal</keyword>
<evidence type="ECO:0000313" key="7">
    <source>
        <dbReference type="EMBL" id="TLM75213.1"/>
    </source>
</evidence>
<dbReference type="InterPro" id="IPR013320">
    <property type="entry name" value="ConA-like_dom_sf"/>
</dbReference>
<sequence length="574" mass="63663">MRHKRKSMKKIKPGLFAALLLSLTANAKTENAATFDWFEYRGEDAVFDQPIEKDEYRNPILAGYYPDPSIVQVGGDYYLVNSSFAHFPGIPVFHSRDLVSWTQLGHVIDRPGQLDFSDLGISRGIFAPAISYHEGTFYLVTTCVDCGGNFVVTARNPAGPWSDPVWLPEVGGIDPSLFFDDDGKAYILNNDAPIGEPLYDGHRAIWVQEFDAKNLKTTGPRKLIVNGGVDLAAKPVWIEGPHLQRRNGQLYLTAAEGGTSVNHSQVVFKGESPFGPFTPWDKNPILTQRHLDPARPDPVTSVGHADFVQDAEDNWWAVFLGTRPYEGDFYNTGRETFLMPVTWEDGWPVITRGEQRIPFVAKRPALPVQAAAAIPTTGNFTLRDEFDSPQLPLHWLQLRNPSPQPWYSLEHTPGSLQLTPTATALGDKGNPAFVARRQQHLQAVATTQMHYRPRQESDRAGMAVFQNSEHFYFFGITGNAEGGTEVIVSRRDGGTSPQGETIARRPLATATDKPVDIQLRLTTRGPEYDFHYSLDSGKHWQPLLLAADGRVVSTRNAGGFVGAVIGLHAFRGME</sequence>
<evidence type="ECO:0000256" key="3">
    <source>
        <dbReference type="ARBA" id="ARBA00023295"/>
    </source>
</evidence>
<dbReference type="InterPro" id="IPR006710">
    <property type="entry name" value="Glyco_hydro_43"/>
</dbReference>
<organism evidence="7 8">
    <name type="scientific">Microbulbifer harenosus</name>
    <dbReference type="NCBI Taxonomy" id="2576840"/>
    <lineage>
        <taxon>Bacteria</taxon>
        <taxon>Pseudomonadati</taxon>
        <taxon>Pseudomonadota</taxon>
        <taxon>Gammaproteobacteria</taxon>
        <taxon>Cellvibrionales</taxon>
        <taxon>Microbulbiferaceae</taxon>
        <taxon>Microbulbifer</taxon>
    </lineage>
</organism>
<feature type="chain" id="PRO_5045817484" evidence="5">
    <location>
        <begin position="28"/>
        <end position="574"/>
    </location>
</feature>
<accession>A0ABY2UE27</accession>
<dbReference type="InterPro" id="IPR023296">
    <property type="entry name" value="Glyco_hydro_beta-prop_sf"/>
</dbReference>
<dbReference type="Pfam" id="PF04616">
    <property type="entry name" value="Glyco_hydro_43"/>
    <property type="match status" value="1"/>
</dbReference>
<dbReference type="PANTHER" id="PTHR42812">
    <property type="entry name" value="BETA-XYLOSIDASE"/>
    <property type="match status" value="1"/>
</dbReference>
<keyword evidence="3 4" id="KW-0326">Glycosidase</keyword>
<evidence type="ECO:0000313" key="8">
    <source>
        <dbReference type="Proteomes" id="UP000306791"/>
    </source>
</evidence>
<dbReference type="InterPro" id="IPR051795">
    <property type="entry name" value="Glycosyl_Hydrlase_43"/>
</dbReference>
<protein>
    <submittedName>
        <fullName evidence="7">Glycoside hydrolase family 43 protein</fullName>
    </submittedName>
</protein>
<evidence type="ECO:0000256" key="2">
    <source>
        <dbReference type="ARBA" id="ARBA00022801"/>
    </source>
</evidence>
<dbReference type="GO" id="GO:0016787">
    <property type="term" value="F:hydrolase activity"/>
    <property type="evidence" value="ECO:0007669"/>
    <property type="project" value="UniProtKB-KW"/>
</dbReference>
<evidence type="ECO:0000256" key="1">
    <source>
        <dbReference type="ARBA" id="ARBA00009865"/>
    </source>
</evidence>
<dbReference type="PANTHER" id="PTHR42812:SF12">
    <property type="entry name" value="BETA-XYLOSIDASE-RELATED"/>
    <property type="match status" value="1"/>
</dbReference>